<dbReference type="Pfam" id="PF00022">
    <property type="entry name" value="Actin"/>
    <property type="match status" value="1"/>
</dbReference>
<comment type="similarity">
    <text evidence="1">Belongs to the actin family.</text>
</comment>
<dbReference type="Proteomes" id="UP001172684">
    <property type="component" value="Unassembled WGS sequence"/>
</dbReference>
<feature type="compositionally biased region" description="Polar residues" evidence="2">
    <location>
        <begin position="23"/>
        <end position="32"/>
    </location>
</feature>
<dbReference type="SMART" id="SM00268">
    <property type="entry name" value="ACTIN"/>
    <property type="match status" value="1"/>
</dbReference>
<reference evidence="3" key="1">
    <citation type="submission" date="2022-10" db="EMBL/GenBank/DDBJ databases">
        <title>Culturing micro-colonial fungi from biological soil crusts in the Mojave desert and describing Neophaeococcomyces mojavensis, and introducing the new genera and species Taxawa tesnikishii.</title>
        <authorList>
            <person name="Kurbessoian T."/>
            <person name="Stajich J.E."/>
        </authorList>
    </citation>
    <scope>NUCLEOTIDE SEQUENCE</scope>
    <source>
        <strain evidence="3">TK_1</strain>
    </source>
</reference>
<proteinExistence type="inferred from homology"/>
<comment type="caution">
    <text evidence="3">The sequence shown here is derived from an EMBL/GenBank/DDBJ whole genome shotgun (WGS) entry which is preliminary data.</text>
</comment>
<sequence>MASHRPDRPEHKLTINRARPTASVVQSSSATGAPSPHTPVGQRSLSSIYGSPSSSYRSDDDTVVLEIGARYLRAGFAGESSPRCILNFGPDEQRRVGDYRQWDPEYSRKRRKRKKGQEWGQEHELWRMDLRDLDLGLVTDKLERAVREVQHKHVMLDGRQKRVVLAMPPTMPKPLLSCVLNTLFTGFAPHPMGITLVSTPVLAAVAAGLRSALVVDIGWAETTVTALYEYREVLQRRSVRAGRMLSEEMGKMLTREAAKMVGRPEPHGADEVSFDEAEEALTRVGWCFSREQARQHQSAQDFPAGTNDALDTSMSIPLPAADPPSTLQIPFKRLAEPAETALFASSTLRTDLDDHDQPIGLLTYTALLSLPLDVRAVCMSRILITGGVSNLPGIKRRIIQEVSALVAERGWDPVKSYGSALRNPQAILRERDRNRQSDTGPLPAQSPGEESSGAPAADTPSLPPAFRPPERDPIAEKLHELNTKGQKPPVSGVVRGVETLGAWAGASLIAQLRIKGVVEIERDRFLSHGLAGASITKEVSVVEKEGAGRARSGLGLAGKGDRASWTLGIWA</sequence>
<dbReference type="SUPFAM" id="SSF53067">
    <property type="entry name" value="Actin-like ATPase domain"/>
    <property type="match status" value="2"/>
</dbReference>
<dbReference type="InterPro" id="IPR043129">
    <property type="entry name" value="ATPase_NBD"/>
</dbReference>
<dbReference type="Gene3D" id="3.30.420.40">
    <property type="match status" value="2"/>
</dbReference>
<evidence type="ECO:0008006" key="5">
    <source>
        <dbReference type="Google" id="ProtNLM"/>
    </source>
</evidence>
<feature type="compositionally biased region" description="Basic and acidic residues" evidence="2">
    <location>
        <begin position="1"/>
        <end position="13"/>
    </location>
</feature>
<gene>
    <name evidence="3" type="ORF">H2201_007696</name>
</gene>
<dbReference type="InterPro" id="IPR004000">
    <property type="entry name" value="Actin"/>
</dbReference>
<dbReference type="EMBL" id="JAPDRL010000085">
    <property type="protein sequence ID" value="KAJ9658616.1"/>
    <property type="molecule type" value="Genomic_DNA"/>
</dbReference>
<evidence type="ECO:0000313" key="3">
    <source>
        <dbReference type="EMBL" id="KAJ9658616.1"/>
    </source>
</evidence>
<accession>A0ABQ9NII8</accession>
<evidence type="ECO:0000256" key="2">
    <source>
        <dbReference type="SAM" id="MobiDB-lite"/>
    </source>
</evidence>
<feature type="compositionally biased region" description="Low complexity" evidence="2">
    <location>
        <begin position="44"/>
        <end position="56"/>
    </location>
</feature>
<feature type="region of interest" description="Disordered" evidence="2">
    <location>
        <begin position="1"/>
        <end position="59"/>
    </location>
</feature>
<dbReference type="PANTHER" id="PTHR11937">
    <property type="entry name" value="ACTIN"/>
    <property type="match status" value="1"/>
</dbReference>
<feature type="region of interest" description="Disordered" evidence="2">
    <location>
        <begin position="422"/>
        <end position="471"/>
    </location>
</feature>
<evidence type="ECO:0000256" key="1">
    <source>
        <dbReference type="RuleBase" id="RU000487"/>
    </source>
</evidence>
<name>A0ABQ9NII8_9PEZI</name>
<protein>
    <recommendedName>
        <fullName evidence="5">Actin-like ATPase domain-containing protein</fullName>
    </recommendedName>
</protein>
<keyword evidence="4" id="KW-1185">Reference proteome</keyword>
<organism evidence="3 4">
    <name type="scientific">Coniosporium apollinis</name>
    <dbReference type="NCBI Taxonomy" id="61459"/>
    <lineage>
        <taxon>Eukaryota</taxon>
        <taxon>Fungi</taxon>
        <taxon>Dikarya</taxon>
        <taxon>Ascomycota</taxon>
        <taxon>Pezizomycotina</taxon>
        <taxon>Dothideomycetes</taxon>
        <taxon>Dothideomycetes incertae sedis</taxon>
        <taxon>Coniosporium</taxon>
    </lineage>
</organism>
<dbReference type="Gene3D" id="3.90.640.10">
    <property type="entry name" value="Actin, Chain A, domain 4"/>
    <property type="match status" value="1"/>
</dbReference>
<evidence type="ECO:0000313" key="4">
    <source>
        <dbReference type="Proteomes" id="UP001172684"/>
    </source>
</evidence>